<evidence type="ECO:0000256" key="2">
    <source>
        <dbReference type="ARBA" id="ARBA00022448"/>
    </source>
</evidence>
<evidence type="ECO:0000256" key="5">
    <source>
        <dbReference type="ARBA" id="ARBA00023136"/>
    </source>
</evidence>
<feature type="transmembrane region" description="Helical" evidence="7">
    <location>
        <begin position="540"/>
        <end position="567"/>
    </location>
</feature>
<protein>
    <recommendedName>
        <fullName evidence="9">Natural resistance-associated macrophage protein</fullName>
    </recommendedName>
</protein>
<dbReference type="GO" id="GO:0005886">
    <property type="term" value="C:plasma membrane"/>
    <property type="evidence" value="ECO:0007669"/>
    <property type="project" value="TreeGrafter"/>
</dbReference>
<keyword evidence="3 7" id="KW-0812">Transmembrane</keyword>
<dbReference type="InterPro" id="IPR001046">
    <property type="entry name" value="NRAMP_fam"/>
</dbReference>
<comment type="subcellular location">
    <subcellularLocation>
        <location evidence="1">Membrane</location>
        <topology evidence="1">Multi-pass membrane protein</topology>
    </subcellularLocation>
</comment>
<organism evidence="8">
    <name type="scientific">Sexangularia sp. CB-2014</name>
    <dbReference type="NCBI Taxonomy" id="1486929"/>
    <lineage>
        <taxon>Eukaryota</taxon>
        <taxon>Amoebozoa</taxon>
        <taxon>Tubulinea</taxon>
        <taxon>Elardia</taxon>
        <taxon>Arcellinida</taxon>
        <taxon>Arcellinida incertae sedis</taxon>
        <taxon>Sexangularia</taxon>
    </lineage>
</organism>
<evidence type="ECO:0008006" key="9">
    <source>
        <dbReference type="Google" id="ProtNLM"/>
    </source>
</evidence>
<evidence type="ECO:0000313" key="8">
    <source>
        <dbReference type="EMBL" id="CAD9292726.1"/>
    </source>
</evidence>
<sequence length="581" mass="63133">MREVDSLLGKNRESEGGSEAEYGFSVHRPSSARTTVATDFLHDLELTSDRDFVEPGVAADSVEIPDSDDEGGTLEVGSNSIQAAELPADLPVSSSSITSYASFVRAAASAGVGIPPLKPFSFSWRKLWAFTGPGWLMSIAYLDPGNLEADLQTGVVAGYELLWVLLVGTCIGFCLQMLAARLGVVTGKNLAEVCRIKYDGRISKLLWIMTEVAIIGADIQEVIGSAFAINILTMGYVPLWAGVLFTAIDTFAFLFLENYGIRKLEAFFCSLIAVMAITFGVEYVISSPSQAEVLKGTFVPIMRRSNIGVAVGLIGAVIMPHNIYLHSALVQSRKVDRKSASKVRDANVYFAIESAIALLVSFIINLFVVSVFAEAFHNERDEHLDIGLSQAGHKLGARYGPVALYVWAIGLLAAGQSSTMTGTYAGQFVMEGFLRLKMPMWRRVLITRSVAIIPSVLVAALVHNKLDALDQFINVLQSIQLPFALLPVLKFTSDPHIMGIFRTPPVLAVIVWLLGASIIGINLIATLDSIGDLGSTAGQVVAYIVSVVYMIFILYLAVWDMISVPLFRFVRDRYKGKVEIE</sequence>
<dbReference type="HAMAP" id="MF_00221">
    <property type="entry name" value="NRAMP"/>
    <property type="match status" value="1"/>
</dbReference>
<feature type="transmembrane region" description="Helical" evidence="7">
    <location>
        <begin position="305"/>
        <end position="325"/>
    </location>
</feature>
<gene>
    <name evidence="8" type="ORF">SSP0437_LOCUS3971</name>
</gene>
<feature type="transmembrane region" description="Helical" evidence="7">
    <location>
        <begin position="505"/>
        <end position="525"/>
    </location>
</feature>
<feature type="region of interest" description="Disordered" evidence="6">
    <location>
        <begin position="1"/>
        <end position="26"/>
    </location>
</feature>
<keyword evidence="4 7" id="KW-1133">Transmembrane helix</keyword>
<dbReference type="GO" id="GO:0005384">
    <property type="term" value="F:manganese ion transmembrane transporter activity"/>
    <property type="evidence" value="ECO:0007669"/>
    <property type="project" value="TreeGrafter"/>
</dbReference>
<name>A0A7S1VBS6_9EUKA</name>
<dbReference type="PANTHER" id="PTHR11706">
    <property type="entry name" value="SOLUTE CARRIER PROTEIN FAMILY 11 MEMBER"/>
    <property type="match status" value="1"/>
</dbReference>
<proteinExistence type="inferred from homology"/>
<dbReference type="AlphaFoldDB" id="A0A7S1VBS6"/>
<dbReference type="EMBL" id="HBGL01005155">
    <property type="protein sequence ID" value="CAD9292726.1"/>
    <property type="molecule type" value="Transcribed_RNA"/>
</dbReference>
<dbReference type="NCBIfam" id="NF037982">
    <property type="entry name" value="Nramp_1"/>
    <property type="match status" value="1"/>
</dbReference>
<dbReference type="NCBIfam" id="TIGR01197">
    <property type="entry name" value="nramp"/>
    <property type="match status" value="1"/>
</dbReference>
<dbReference type="PANTHER" id="PTHR11706:SF33">
    <property type="entry name" value="NATURAL RESISTANCE-ASSOCIATED MACROPHAGE PROTEIN 2"/>
    <property type="match status" value="1"/>
</dbReference>
<dbReference type="GO" id="GO:0010008">
    <property type="term" value="C:endosome membrane"/>
    <property type="evidence" value="ECO:0007669"/>
    <property type="project" value="TreeGrafter"/>
</dbReference>
<evidence type="ECO:0000256" key="4">
    <source>
        <dbReference type="ARBA" id="ARBA00022989"/>
    </source>
</evidence>
<feature type="transmembrane region" description="Helical" evidence="7">
    <location>
        <begin position="205"/>
        <end position="229"/>
    </location>
</feature>
<dbReference type="PRINTS" id="PR00447">
    <property type="entry name" value="NATRESASSCMP"/>
</dbReference>
<reference evidence="8" key="1">
    <citation type="submission" date="2021-01" db="EMBL/GenBank/DDBJ databases">
        <authorList>
            <person name="Corre E."/>
            <person name="Pelletier E."/>
            <person name="Niang G."/>
            <person name="Scheremetjew M."/>
            <person name="Finn R."/>
            <person name="Kale V."/>
            <person name="Holt S."/>
            <person name="Cochrane G."/>
            <person name="Meng A."/>
            <person name="Brown T."/>
            <person name="Cohen L."/>
        </authorList>
    </citation>
    <scope>NUCLEOTIDE SEQUENCE</scope>
    <source>
        <strain evidence="8">ATCC 50979</strain>
    </source>
</reference>
<feature type="transmembrane region" description="Helical" evidence="7">
    <location>
        <begin position="162"/>
        <end position="184"/>
    </location>
</feature>
<dbReference type="Pfam" id="PF01566">
    <property type="entry name" value="Nramp"/>
    <property type="match status" value="1"/>
</dbReference>
<evidence type="ECO:0000256" key="3">
    <source>
        <dbReference type="ARBA" id="ARBA00022692"/>
    </source>
</evidence>
<feature type="transmembrane region" description="Helical" evidence="7">
    <location>
        <begin position="267"/>
        <end position="285"/>
    </location>
</feature>
<keyword evidence="5 7" id="KW-0472">Membrane</keyword>
<dbReference type="GO" id="GO:0005381">
    <property type="term" value="F:iron ion transmembrane transporter activity"/>
    <property type="evidence" value="ECO:0007669"/>
    <property type="project" value="TreeGrafter"/>
</dbReference>
<evidence type="ECO:0000256" key="7">
    <source>
        <dbReference type="SAM" id="Phobius"/>
    </source>
</evidence>
<feature type="transmembrane region" description="Helical" evidence="7">
    <location>
        <begin position="475"/>
        <end position="493"/>
    </location>
</feature>
<feature type="compositionally biased region" description="Basic and acidic residues" evidence="6">
    <location>
        <begin position="1"/>
        <end position="15"/>
    </location>
</feature>
<accession>A0A7S1VBS6</accession>
<dbReference type="GO" id="GO:0015086">
    <property type="term" value="F:cadmium ion transmembrane transporter activity"/>
    <property type="evidence" value="ECO:0007669"/>
    <property type="project" value="TreeGrafter"/>
</dbReference>
<keyword evidence="2" id="KW-0813">Transport</keyword>
<feature type="transmembrane region" description="Helical" evidence="7">
    <location>
        <begin position="346"/>
        <end position="373"/>
    </location>
</feature>
<feature type="transmembrane region" description="Helical" evidence="7">
    <location>
        <begin position="404"/>
        <end position="425"/>
    </location>
</feature>
<evidence type="ECO:0000256" key="6">
    <source>
        <dbReference type="SAM" id="MobiDB-lite"/>
    </source>
</evidence>
<feature type="transmembrane region" description="Helical" evidence="7">
    <location>
        <begin position="445"/>
        <end position="463"/>
    </location>
</feature>
<feature type="transmembrane region" description="Helical" evidence="7">
    <location>
        <begin position="235"/>
        <end position="255"/>
    </location>
</feature>
<evidence type="ECO:0000256" key="1">
    <source>
        <dbReference type="ARBA" id="ARBA00004141"/>
    </source>
</evidence>